<evidence type="ECO:0000313" key="1">
    <source>
        <dbReference type="EMBL" id="MDO9708464.1"/>
    </source>
</evidence>
<dbReference type="Gene3D" id="2.60.120.620">
    <property type="entry name" value="q2cbj1_9rhob like domain"/>
    <property type="match status" value="1"/>
</dbReference>
<dbReference type="Pfam" id="PF05721">
    <property type="entry name" value="PhyH"/>
    <property type="match status" value="1"/>
</dbReference>
<dbReference type="InterPro" id="IPR008775">
    <property type="entry name" value="Phytyl_CoA_dOase-like"/>
</dbReference>
<sequence>MPGWAQWLLAPIHALALASGAKSFEANPVLGSATLNRYGLHIARKRLALRLGARRRASLADALTPEERAAFDRDGFLVIPNLLPPADFEALRAEILGHRTAAREFADGSTLTRLIPLDARALRDLPAARAALLGARYQGLHAYAGSFRSAPHLFIQTVFSGVRDAPVDVQSHWHSDTFHPTVKSWLFLTDVGEDEAGFTYVPGSHRPTRRHLAWERRISVGAATSPDRMTREGSLRIEEVVLARLGYPPPRKLAVAPNTLVIADTSGLHRRGHATGAACRIAIWAYGRGSPFWPWPGGLPPLPGRGHAVRAFWALQDMARRLTRRRGGWRWVGERTPAMPPPG</sequence>
<reference evidence="1 2" key="1">
    <citation type="submission" date="2023-08" db="EMBL/GenBank/DDBJ databases">
        <title>The draft genome sequence of Paracraurococcus sp. LOR1-02.</title>
        <authorList>
            <person name="Kingkaew E."/>
            <person name="Tanasupawat S."/>
        </authorList>
    </citation>
    <scope>NUCLEOTIDE SEQUENCE [LARGE SCALE GENOMIC DNA]</scope>
    <source>
        <strain evidence="1 2">LOR1-02</strain>
    </source>
</reference>
<dbReference type="SUPFAM" id="SSF51197">
    <property type="entry name" value="Clavaminate synthase-like"/>
    <property type="match status" value="1"/>
</dbReference>
<name>A0ABT9DX41_9PROT</name>
<keyword evidence="1" id="KW-0560">Oxidoreductase</keyword>
<gene>
    <name evidence="1" type="ORF">Q7A36_08925</name>
</gene>
<proteinExistence type="predicted"/>
<dbReference type="RefSeq" id="WP_305103334.1">
    <property type="nucleotide sequence ID" value="NZ_JAUTWS010000007.1"/>
</dbReference>
<dbReference type="Proteomes" id="UP001243009">
    <property type="component" value="Unassembled WGS sequence"/>
</dbReference>
<dbReference type="EMBL" id="JAUTWS010000007">
    <property type="protein sequence ID" value="MDO9708464.1"/>
    <property type="molecule type" value="Genomic_DNA"/>
</dbReference>
<protein>
    <submittedName>
        <fullName evidence="1">Phytanoyl-CoA dioxygenase family protein</fullName>
    </submittedName>
</protein>
<accession>A0ABT9DX41</accession>
<organism evidence="1 2">
    <name type="scientific">Paracraurococcus lichenis</name>
    <dbReference type="NCBI Taxonomy" id="3064888"/>
    <lineage>
        <taxon>Bacteria</taxon>
        <taxon>Pseudomonadati</taxon>
        <taxon>Pseudomonadota</taxon>
        <taxon>Alphaproteobacteria</taxon>
        <taxon>Acetobacterales</taxon>
        <taxon>Roseomonadaceae</taxon>
        <taxon>Paracraurococcus</taxon>
    </lineage>
</organism>
<evidence type="ECO:0000313" key="2">
    <source>
        <dbReference type="Proteomes" id="UP001243009"/>
    </source>
</evidence>
<keyword evidence="1" id="KW-0223">Dioxygenase</keyword>
<keyword evidence="2" id="KW-1185">Reference proteome</keyword>
<comment type="caution">
    <text evidence="1">The sequence shown here is derived from an EMBL/GenBank/DDBJ whole genome shotgun (WGS) entry which is preliminary data.</text>
</comment>
<dbReference type="GO" id="GO:0051213">
    <property type="term" value="F:dioxygenase activity"/>
    <property type="evidence" value="ECO:0007669"/>
    <property type="project" value="UniProtKB-KW"/>
</dbReference>